<gene>
    <name evidence="1" type="ORF">DPMN_030797</name>
</gene>
<keyword evidence="2" id="KW-1185">Reference proteome</keyword>
<dbReference type="EMBL" id="JAIWYP010000002">
    <property type="protein sequence ID" value="KAH3867665.1"/>
    <property type="molecule type" value="Genomic_DNA"/>
</dbReference>
<reference evidence="1" key="2">
    <citation type="submission" date="2020-11" db="EMBL/GenBank/DDBJ databases">
        <authorList>
            <person name="McCartney M.A."/>
            <person name="Auch B."/>
            <person name="Kono T."/>
            <person name="Mallez S."/>
            <person name="Becker A."/>
            <person name="Gohl D.M."/>
            <person name="Silverstein K.A.T."/>
            <person name="Koren S."/>
            <person name="Bechman K.B."/>
            <person name="Herman A."/>
            <person name="Abrahante J.E."/>
            <person name="Garbe J."/>
        </authorList>
    </citation>
    <scope>NUCLEOTIDE SEQUENCE</scope>
    <source>
        <strain evidence="1">Duluth1</strain>
        <tissue evidence="1">Whole animal</tissue>
    </source>
</reference>
<dbReference type="AlphaFoldDB" id="A0A9D4LYT2"/>
<name>A0A9D4LYT2_DREPO</name>
<reference evidence="1" key="1">
    <citation type="journal article" date="2019" name="bioRxiv">
        <title>The Genome of the Zebra Mussel, Dreissena polymorpha: A Resource for Invasive Species Research.</title>
        <authorList>
            <person name="McCartney M.A."/>
            <person name="Auch B."/>
            <person name="Kono T."/>
            <person name="Mallez S."/>
            <person name="Zhang Y."/>
            <person name="Obille A."/>
            <person name="Becker A."/>
            <person name="Abrahante J.E."/>
            <person name="Garbe J."/>
            <person name="Badalamenti J.P."/>
            <person name="Herman A."/>
            <person name="Mangelson H."/>
            <person name="Liachko I."/>
            <person name="Sullivan S."/>
            <person name="Sone E.D."/>
            <person name="Koren S."/>
            <person name="Silverstein K.A.T."/>
            <person name="Beckman K.B."/>
            <person name="Gohl D.M."/>
        </authorList>
    </citation>
    <scope>NUCLEOTIDE SEQUENCE</scope>
    <source>
        <strain evidence="1">Duluth1</strain>
        <tissue evidence="1">Whole animal</tissue>
    </source>
</reference>
<evidence type="ECO:0000313" key="2">
    <source>
        <dbReference type="Proteomes" id="UP000828390"/>
    </source>
</evidence>
<accession>A0A9D4LYT2</accession>
<sequence>MKFAEHERAHPEREKRNRLMDYISRQWLDHPIFDVDSCVVLGYQIRTNNDVEVYHH</sequence>
<comment type="caution">
    <text evidence="1">The sequence shown here is derived from an EMBL/GenBank/DDBJ whole genome shotgun (WGS) entry which is preliminary data.</text>
</comment>
<dbReference type="Proteomes" id="UP000828390">
    <property type="component" value="Unassembled WGS sequence"/>
</dbReference>
<organism evidence="1 2">
    <name type="scientific">Dreissena polymorpha</name>
    <name type="common">Zebra mussel</name>
    <name type="synonym">Mytilus polymorpha</name>
    <dbReference type="NCBI Taxonomy" id="45954"/>
    <lineage>
        <taxon>Eukaryota</taxon>
        <taxon>Metazoa</taxon>
        <taxon>Spiralia</taxon>
        <taxon>Lophotrochozoa</taxon>
        <taxon>Mollusca</taxon>
        <taxon>Bivalvia</taxon>
        <taxon>Autobranchia</taxon>
        <taxon>Heteroconchia</taxon>
        <taxon>Euheterodonta</taxon>
        <taxon>Imparidentia</taxon>
        <taxon>Neoheterodontei</taxon>
        <taxon>Myida</taxon>
        <taxon>Dreissenoidea</taxon>
        <taxon>Dreissenidae</taxon>
        <taxon>Dreissena</taxon>
    </lineage>
</organism>
<evidence type="ECO:0000313" key="1">
    <source>
        <dbReference type="EMBL" id="KAH3867665.1"/>
    </source>
</evidence>
<protein>
    <submittedName>
        <fullName evidence="1">Uncharacterized protein</fullName>
    </submittedName>
</protein>
<proteinExistence type="predicted"/>